<proteinExistence type="predicted"/>
<dbReference type="AlphaFoldDB" id="X1VV37"/>
<evidence type="ECO:0000256" key="1">
    <source>
        <dbReference type="ARBA" id="ARBA00022553"/>
    </source>
</evidence>
<feature type="non-terminal residue" evidence="2">
    <location>
        <position position="1"/>
    </location>
</feature>
<sequence length="250" mass="28746">FYKIYADGGIQRLSGNAVSEIIETRDSKLWIATEDGGINIFDPVNGTFEYIKHVPGNPYSLSSNNVHALEEDMEGNIWIGTFIGGLNKYNRITKKIEAINLTHPDPNMSYGVYSKCVFSIFIDSKKRIWAGAIGGLYMKDSNENSFFLYWPEVFQDKFVYHIEEDHQGNIWICTYNNGIFKLDPELKLSNYRTSQNTNIFSDRIVFFFRDSHNKIWFGTVEGGLIKYTPSLNQFKSYTDRDGLPNNTVYA</sequence>
<evidence type="ECO:0000313" key="2">
    <source>
        <dbReference type="EMBL" id="GAJ14265.1"/>
    </source>
</evidence>
<reference evidence="2" key="1">
    <citation type="journal article" date="2014" name="Front. Microbiol.">
        <title>High frequency of phylogenetically diverse reductive dehalogenase-homologous genes in deep subseafloor sedimentary metagenomes.</title>
        <authorList>
            <person name="Kawai M."/>
            <person name="Futagami T."/>
            <person name="Toyoda A."/>
            <person name="Takaki Y."/>
            <person name="Nishi S."/>
            <person name="Hori S."/>
            <person name="Arai W."/>
            <person name="Tsubouchi T."/>
            <person name="Morono Y."/>
            <person name="Uchiyama I."/>
            <person name="Ito T."/>
            <person name="Fujiyama A."/>
            <person name="Inagaki F."/>
            <person name="Takami H."/>
        </authorList>
    </citation>
    <scope>NUCLEOTIDE SEQUENCE</scope>
    <source>
        <strain evidence="2">Expedition CK06-06</strain>
    </source>
</reference>
<dbReference type="PANTHER" id="PTHR43547:SF2">
    <property type="entry name" value="HYBRID SIGNAL TRANSDUCTION HISTIDINE KINASE C"/>
    <property type="match status" value="1"/>
</dbReference>
<gene>
    <name evidence="2" type="ORF">S12H4_47921</name>
</gene>
<dbReference type="GO" id="GO:0000155">
    <property type="term" value="F:phosphorelay sensor kinase activity"/>
    <property type="evidence" value="ECO:0007669"/>
    <property type="project" value="TreeGrafter"/>
</dbReference>
<dbReference type="InterPro" id="IPR015943">
    <property type="entry name" value="WD40/YVTN_repeat-like_dom_sf"/>
</dbReference>
<name>X1VV37_9ZZZZ</name>
<dbReference type="Gene3D" id="2.130.10.10">
    <property type="entry name" value="YVTN repeat-like/Quinoprotein amine dehydrogenase"/>
    <property type="match status" value="2"/>
</dbReference>
<protein>
    <recommendedName>
        <fullName evidence="3">Hybrid sensor histidine kinase/response regulator</fullName>
    </recommendedName>
</protein>
<feature type="non-terminal residue" evidence="2">
    <location>
        <position position="250"/>
    </location>
</feature>
<accession>X1VV37</accession>
<comment type="caution">
    <text evidence="2">The sequence shown here is derived from an EMBL/GenBank/DDBJ whole genome shotgun (WGS) entry which is preliminary data.</text>
</comment>
<organism evidence="2">
    <name type="scientific">marine sediment metagenome</name>
    <dbReference type="NCBI Taxonomy" id="412755"/>
    <lineage>
        <taxon>unclassified sequences</taxon>
        <taxon>metagenomes</taxon>
        <taxon>ecological metagenomes</taxon>
    </lineage>
</organism>
<dbReference type="InterPro" id="IPR011110">
    <property type="entry name" value="Reg_prop"/>
</dbReference>
<dbReference type="Pfam" id="PF07494">
    <property type="entry name" value="Reg_prop"/>
    <property type="match status" value="2"/>
</dbReference>
<dbReference type="PANTHER" id="PTHR43547">
    <property type="entry name" value="TWO-COMPONENT HISTIDINE KINASE"/>
    <property type="match status" value="1"/>
</dbReference>
<dbReference type="EMBL" id="BARW01029889">
    <property type="protein sequence ID" value="GAJ14265.1"/>
    <property type="molecule type" value="Genomic_DNA"/>
</dbReference>
<dbReference type="SUPFAM" id="SSF63829">
    <property type="entry name" value="Calcium-dependent phosphotriesterase"/>
    <property type="match status" value="1"/>
</dbReference>
<evidence type="ECO:0008006" key="3">
    <source>
        <dbReference type="Google" id="ProtNLM"/>
    </source>
</evidence>
<keyword evidence="1" id="KW-0597">Phosphoprotein</keyword>